<evidence type="ECO:0000313" key="1">
    <source>
        <dbReference type="EMBL" id="EME84311.1"/>
    </source>
</evidence>
<sequence length="243" mass="27260">MMPLAWCLVSGVWYRQPALVSLSPPHSWLEVPLLSPLRILCKHGIPNVVQFTQNSLLGAADAARICSKVRCTHSIILIRIRFFKQYESNFTNCSSSSRAQKRLHTPKTSTMRRIERWNEIWPNSRDGTIMVDGLAHDVNLAAISLNRTVQDIASTGIFVALLRLRKKIPGVAPILETTESRKPPRTAGEADHACIELFEVVIYNSGVGRYCSVLERGCRLMPIKKSRTDDDQSHAGNQLAWLS</sequence>
<dbReference type="EMBL" id="KB446557">
    <property type="protein sequence ID" value="EME84311.1"/>
    <property type="molecule type" value="Genomic_DNA"/>
</dbReference>
<dbReference type="RefSeq" id="XP_007924935.1">
    <property type="nucleotide sequence ID" value="XM_007926744.1"/>
</dbReference>
<dbReference type="AlphaFoldDB" id="M3AIA3"/>
<dbReference type="KEGG" id="pfj:MYCFIDRAFT_207237"/>
<reference evidence="1 2" key="1">
    <citation type="journal article" date="2012" name="PLoS Pathog.">
        <title>Diverse lifestyles and strategies of plant pathogenesis encoded in the genomes of eighteen Dothideomycetes fungi.</title>
        <authorList>
            <person name="Ohm R.A."/>
            <person name="Feau N."/>
            <person name="Henrissat B."/>
            <person name="Schoch C.L."/>
            <person name="Horwitz B.A."/>
            <person name="Barry K.W."/>
            <person name="Condon B.J."/>
            <person name="Copeland A.C."/>
            <person name="Dhillon B."/>
            <person name="Glaser F."/>
            <person name="Hesse C.N."/>
            <person name="Kosti I."/>
            <person name="LaButti K."/>
            <person name="Lindquist E.A."/>
            <person name="Lucas S."/>
            <person name="Salamov A.A."/>
            <person name="Bradshaw R.E."/>
            <person name="Ciuffetti L."/>
            <person name="Hamelin R.C."/>
            <person name="Kema G.H.J."/>
            <person name="Lawrence C."/>
            <person name="Scott J.A."/>
            <person name="Spatafora J.W."/>
            <person name="Turgeon B.G."/>
            <person name="de Wit P.J.G.M."/>
            <person name="Zhong S."/>
            <person name="Goodwin S.B."/>
            <person name="Grigoriev I.V."/>
        </authorList>
    </citation>
    <scope>NUCLEOTIDE SEQUENCE [LARGE SCALE GENOMIC DNA]</scope>
    <source>
        <strain evidence="1 2">CIRAD86</strain>
    </source>
</reference>
<proteinExistence type="predicted"/>
<dbReference type="Proteomes" id="UP000016932">
    <property type="component" value="Unassembled WGS sequence"/>
</dbReference>
<name>M3AIA3_PSEFD</name>
<organism evidence="1 2">
    <name type="scientific">Pseudocercospora fijiensis (strain CIRAD86)</name>
    <name type="common">Black leaf streak disease fungus</name>
    <name type="synonym">Mycosphaerella fijiensis</name>
    <dbReference type="NCBI Taxonomy" id="383855"/>
    <lineage>
        <taxon>Eukaryota</taxon>
        <taxon>Fungi</taxon>
        <taxon>Dikarya</taxon>
        <taxon>Ascomycota</taxon>
        <taxon>Pezizomycotina</taxon>
        <taxon>Dothideomycetes</taxon>
        <taxon>Dothideomycetidae</taxon>
        <taxon>Mycosphaerellales</taxon>
        <taxon>Mycosphaerellaceae</taxon>
        <taxon>Pseudocercospora</taxon>
    </lineage>
</organism>
<keyword evidence="2" id="KW-1185">Reference proteome</keyword>
<dbReference type="GeneID" id="19336570"/>
<gene>
    <name evidence="1" type="ORF">MYCFIDRAFT_207237</name>
</gene>
<dbReference type="HOGENOM" id="CLU_1142988_0_0_1"/>
<protein>
    <submittedName>
        <fullName evidence="1">Uncharacterized protein</fullName>
    </submittedName>
</protein>
<evidence type="ECO:0000313" key="2">
    <source>
        <dbReference type="Proteomes" id="UP000016932"/>
    </source>
</evidence>
<accession>M3AIA3</accession>
<dbReference type="VEuPathDB" id="FungiDB:MYCFIDRAFT_207237"/>